<dbReference type="InterPro" id="IPR050245">
    <property type="entry name" value="PrsA_foldase"/>
</dbReference>
<protein>
    <recommendedName>
        <fullName evidence="2">peptidylprolyl isomerase</fullName>
        <ecNumber evidence="2">5.2.1.8</ecNumber>
    </recommendedName>
</protein>
<dbReference type="InterPro" id="IPR000297">
    <property type="entry name" value="PPIase_PpiC"/>
</dbReference>
<evidence type="ECO:0000256" key="3">
    <source>
        <dbReference type="ARBA" id="ARBA00022729"/>
    </source>
</evidence>
<feature type="domain" description="PpiC" evidence="8">
    <location>
        <begin position="159"/>
        <end position="260"/>
    </location>
</feature>
<keyword evidence="3" id="KW-0732">Signal</keyword>
<gene>
    <name evidence="9" type="primary">yacD</name>
    <name evidence="9" type="ORF">SLU01_34110</name>
</gene>
<feature type="transmembrane region" description="Helical" evidence="7">
    <location>
        <begin position="24"/>
        <end position="44"/>
    </location>
</feature>
<organism evidence="9 10">
    <name type="scientific">Sporosarcina luteola</name>
    <dbReference type="NCBI Taxonomy" id="582850"/>
    <lineage>
        <taxon>Bacteria</taxon>
        <taxon>Bacillati</taxon>
        <taxon>Bacillota</taxon>
        <taxon>Bacilli</taxon>
        <taxon>Bacillales</taxon>
        <taxon>Caryophanaceae</taxon>
        <taxon>Sporosarcina</taxon>
    </lineage>
</organism>
<evidence type="ECO:0000256" key="4">
    <source>
        <dbReference type="ARBA" id="ARBA00023110"/>
    </source>
</evidence>
<dbReference type="Gene3D" id="1.10.4030.10">
    <property type="entry name" value="Porin chaperone SurA, peptide-binding domain"/>
    <property type="match status" value="1"/>
</dbReference>
<dbReference type="PANTHER" id="PTHR47245">
    <property type="entry name" value="PEPTIDYLPROLYL ISOMERASE"/>
    <property type="match status" value="1"/>
</dbReference>
<evidence type="ECO:0000256" key="5">
    <source>
        <dbReference type="ARBA" id="ARBA00023235"/>
    </source>
</evidence>
<comment type="catalytic activity">
    <reaction evidence="1">
        <text>[protein]-peptidylproline (omega=180) = [protein]-peptidylproline (omega=0)</text>
        <dbReference type="Rhea" id="RHEA:16237"/>
        <dbReference type="Rhea" id="RHEA-COMP:10747"/>
        <dbReference type="Rhea" id="RHEA-COMP:10748"/>
        <dbReference type="ChEBI" id="CHEBI:83833"/>
        <dbReference type="ChEBI" id="CHEBI:83834"/>
        <dbReference type="EC" id="5.2.1.8"/>
    </reaction>
</comment>
<dbReference type="PANTHER" id="PTHR47245:SF1">
    <property type="entry name" value="FOLDASE PROTEIN PRSA"/>
    <property type="match status" value="1"/>
</dbReference>
<dbReference type="PROSITE" id="PS01096">
    <property type="entry name" value="PPIC_PPIASE_1"/>
    <property type="match status" value="1"/>
</dbReference>
<dbReference type="EMBL" id="BJYL01000059">
    <property type="protein sequence ID" value="GEN85099.1"/>
    <property type="molecule type" value="Genomic_DNA"/>
</dbReference>
<keyword evidence="7" id="KW-0812">Transmembrane</keyword>
<keyword evidence="7" id="KW-1133">Transmembrane helix</keyword>
<dbReference type="SUPFAM" id="SSF54534">
    <property type="entry name" value="FKBP-like"/>
    <property type="match status" value="1"/>
</dbReference>
<dbReference type="InterPro" id="IPR027304">
    <property type="entry name" value="Trigger_fact/SurA_dom_sf"/>
</dbReference>
<proteinExistence type="predicted"/>
<dbReference type="PROSITE" id="PS50198">
    <property type="entry name" value="PPIC_PPIASE_2"/>
    <property type="match status" value="1"/>
</dbReference>
<dbReference type="GO" id="GO:0003755">
    <property type="term" value="F:peptidyl-prolyl cis-trans isomerase activity"/>
    <property type="evidence" value="ECO:0007669"/>
    <property type="project" value="UniProtKB-KW"/>
</dbReference>
<reference evidence="9 10" key="1">
    <citation type="submission" date="2019-07" db="EMBL/GenBank/DDBJ databases">
        <title>Whole genome shotgun sequence of Sporosarcina luteola NBRC 105378.</title>
        <authorList>
            <person name="Hosoyama A."/>
            <person name="Uohara A."/>
            <person name="Ohji S."/>
            <person name="Ichikawa N."/>
        </authorList>
    </citation>
    <scope>NUCLEOTIDE SEQUENCE [LARGE SCALE GENOMIC DNA]</scope>
    <source>
        <strain evidence="9 10">NBRC 105378</strain>
    </source>
</reference>
<evidence type="ECO:0000259" key="8">
    <source>
        <dbReference type="PROSITE" id="PS50198"/>
    </source>
</evidence>
<evidence type="ECO:0000313" key="10">
    <source>
        <dbReference type="Proteomes" id="UP000321901"/>
    </source>
</evidence>
<evidence type="ECO:0000313" key="9">
    <source>
        <dbReference type="EMBL" id="GEN85099.1"/>
    </source>
</evidence>
<evidence type="ECO:0000256" key="2">
    <source>
        <dbReference type="ARBA" id="ARBA00013194"/>
    </source>
</evidence>
<dbReference type="Gene3D" id="3.10.50.40">
    <property type="match status" value="1"/>
</dbReference>
<dbReference type="AlphaFoldDB" id="A0A511ZCD3"/>
<dbReference type="RefSeq" id="WP_147060571.1">
    <property type="nucleotide sequence ID" value="NZ_BJYL01000059.1"/>
</dbReference>
<keyword evidence="10" id="KW-1185">Reference proteome</keyword>
<comment type="caution">
    <text evidence="9">The sequence shown here is derived from an EMBL/GenBank/DDBJ whole genome shotgun (WGS) entry which is preliminary data.</text>
</comment>
<name>A0A511ZCD3_9BACL</name>
<accession>A0A511ZCD3</accession>
<sequence>MRYGHNHNVQEPNPQRRKLKTKPLLVLIGILFVCNVFWFIGWLIPDKSKQPDEEVASVAGEPITRVEWMTAMEKEVGREVLLDLVNNKVMETAAKKYGIEVTDEEVDLELALITSVDGRTHSGLDTEQTRQQIRSTLILEKVLSNDVVIDDDAVQSFYDKNESLYNILTAYRTSVIITPTKSEAEQALDELSKGSGFDGLAKELSTDLASGSLGGDIGYINADTQSIDSAIYQAASELKEGKTSDVVSLQDGTYAIVRVNEVIEGRRFSFDEVKEHIKRELAIEQLPQSVNPEAFWKEFDAKWFYGK</sequence>
<keyword evidence="4 6" id="KW-0697">Rotamase</keyword>
<dbReference type="Pfam" id="PF13624">
    <property type="entry name" value="SurA_N_3"/>
    <property type="match status" value="1"/>
</dbReference>
<evidence type="ECO:0000256" key="6">
    <source>
        <dbReference type="PROSITE-ProRule" id="PRU00278"/>
    </source>
</evidence>
<dbReference type="Proteomes" id="UP000321901">
    <property type="component" value="Unassembled WGS sequence"/>
</dbReference>
<evidence type="ECO:0000256" key="7">
    <source>
        <dbReference type="SAM" id="Phobius"/>
    </source>
</evidence>
<dbReference type="EC" id="5.2.1.8" evidence="2"/>
<dbReference type="OrthoDB" id="2677468at2"/>
<dbReference type="SUPFAM" id="SSF109998">
    <property type="entry name" value="Triger factor/SurA peptide-binding domain-like"/>
    <property type="match status" value="1"/>
</dbReference>
<dbReference type="InterPro" id="IPR046357">
    <property type="entry name" value="PPIase_dom_sf"/>
</dbReference>
<keyword evidence="5 6" id="KW-0413">Isomerase</keyword>
<keyword evidence="7" id="KW-0472">Membrane</keyword>
<dbReference type="Pfam" id="PF13145">
    <property type="entry name" value="Rotamase_2"/>
    <property type="match status" value="1"/>
</dbReference>
<dbReference type="InterPro" id="IPR023058">
    <property type="entry name" value="PPIase_PpiC_CS"/>
</dbReference>
<evidence type="ECO:0000256" key="1">
    <source>
        <dbReference type="ARBA" id="ARBA00000971"/>
    </source>
</evidence>